<evidence type="ECO:0000256" key="10">
    <source>
        <dbReference type="SAM" id="Phobius"/>
    </source>
</evidence>
<dbReference type="PANTHER" id="PTHR21581:SF11">
    <property type="entry name" value="D-ALANYL-D-ALANINE CARBOXYPEPTIDASE DACA"/>
    <property type="match status" value="1"/>
</dbReference>
<keyword evidence="13" id="KW-1185">Reference proteome</keyword>
<feature type="active site" evidence="7">
    <location>
        <position position="134"/>
    </location>
</feature>
<keyword evidence="2" id="KW-0732">Signal</keyword>
<feature type="transmembrane region" description="Helical" evidence="10">
    <location>
        <begin position="12"/>
        <end position="31"/>
    </location>
</feature>
<keyword evidence="10" id="KW-0472">Membrane</keyword>
<dbReference type="GO" id="GO:0008360">
    <property type="term" value="P:regulation of cell shape"/>
    <property type="evidence" value="ECO:0007669"/>
    <property type="project" value="UniProtKB-KW"/>
</dbReference>
<accession>A0A3A1UT48</accession>
<dbReference type="PRINTS" id="PR00725">
    <property type="entry name" value="DADACBPTASE1"/>
</dbReference>
<dbReference type="OrthoDB" id="9791132at2"/>
<dbReference type="Gene3D" id="3.40.710.10">
    <property type="entry name" value="DD-peptidase/beta-lactamase superfamily"/>
    <property type="match status" value="1"/>
</dbReference>
<gene>
    <name evidence="12" type="ORF">D3P08_20265</name>
</gene>
<evidence type="ECO:0000313" key="13">
    <source>
        <dbReference type="Proteomes" id="UP000266482"/>
    </source>
</evidence>
<evidence type="ECO:0000256" key="2">
    <source>
        <dbReference type="ARBA" id="ARBA00022729"/>
    </source>
</evidence>
<evidence type="ECO:0000256" key="5">
    <source>
        <dbReference type="ARBA" id="ARBA00022984"/>
    </source>
</evidence>
<protein>
    <submittedName>
        <fullName evidence="12">D-alanyl-D-alanine carboxypeptidase</fullName>
    </submittedName>
</protein>
<evidence type="ECO:0000256" key="8">
    <source>
        <dbReference type="PIRSR" id="PIRSR618044-2"/>
    </source>
</evidence>
<keyword evidence="10" id="KW-0812">Transmembrane</keyword>
<feature type="domain" description="Peptidase S11 D-alanyl-D-alanine carboxypeptidase A N-terminal" evidence="11">
    <location>
        <begin position="41"/>
        <end position="285"/>
    </location>
</feature>
<name>A0A3A1UT48_9BACL</name>
<sequence>MKTVKVRTHSSYNGIRIVFIMVIAAAILFGGKTIRELWRGEEPQIESAAAFLIDAGTGEVLYEKNADEPLPPASMSKMMTEVLVLDYVHDGRIRWSDTVIPSAYAAQVPGARMGIMEGYSLTVRELFDAMAIYSANDAAVALAEHIAGTEAAFTAMMNEKARSIGLSKDAVFGNATGLSRDDIREYEGAASERDTLLTAKDTARLAGYLIGKYPEVLQITSMGSVKVSTQGQALAATNQMLAEKRFEYPGNDGLKTGYTPDAGYCFTGTVKQGGRRLISVVMGADSMDARFIETKKLFEYGLHTGGTGELKTALGY</sequence>
<keyword evidence="6" id="KW-0961">Cell wall biogenesis/degradation</keyword>
<keyword evidence="5" id="KW-0573">Peptidoglycan synthesis</keyword>
<proteinExistence type="inferred from homology"/>
<organism evidence="12 13">
    <name type="scientific">Paenibacillus nanensis</name>
    <dbReference type="NCBI Taxonomy" id="393251"/>
    <lineage>
        <taxon>Bacteria</taxon>
        <taxon>Bacillati</taxon>
        <taxon>Bacillota</taxon>
        <taxon>Bacilli</taxon>
        <taxon>Bacillales</taxon>
        <taxon>Paenibacillaceae</taxon>
        <taxon>Paenibacillus</taxon>
    </lineage>
</organism>
<evidence type="ECO:0000256" key="3">
    <source>
        <dbReference type="ARBA" id="ARBA00022801"/>
    </source>
</evidence>
<evidence type="ECO:0000256" key="7">
    <source>
        <dbReference type="PIRSR" id="PIRSR618044-1"/>
    </source>
</evidence>
<dbReference type="Proteomes" id="UP000266482">
    <property type="component" value="Unassembled WGS sequence"/>
</dbReference>
<comment type="caution">
    <text evidence="12">The sequence shown here is derived from an EMBL/GenBank/DDBJ whole genome shotgun (WGS) entry which is preliminary data.</text>
</comment>
<keyword evidence="12" id="KW-0121">Carboxypeptidase</keyword>
<evidence type="ECO:0000256" key="9">
    <source>
        <dbReference type="RuleBase" id="RU004016"/>
    </source>
</evidence>
<dbReference type="InterPro" id="IPR001967">
    <property type="entry name" value="Peptidase_S11_N"/>
</dbReference>
<comment type="similarity">
    <text evidence="1 9">Belongs to the peptidase S11 family.</text>
</comment>
<dbReference type="EMBL" id="QXQA01000014">
    <property type="protein sequence ID" value="RIX50601.1"/>
    <property type="molecule type" value="Genomic_DNA"/>
</dbReference>
<dbReference type="GO" id="GO:0009252">
    <property type="term" value="P:peptidoglycan biosynthetic process"/>
    <property type="evidence" value="ECO:0007669"/>
    <property type="project" value="UniProtKB-KW"/>
</dbReference>
<feature type="binding site" evidence="8">
    <location>
        <position position="255"/>
    </location>
    <ligand>
        <name>substrate</name>
    </ligand>
</feature>
<dbReference type="SUPFAM" id="SSF56601">
    <property type="entry name" value="beta-lactamase/transpeptidase-like"/>
    <property type="match status" value="1"/>
</dbReference>
<evidence type="ECO:0000256" key="6">
    <source>
        <dbReference type="ARBA" id="ARBA00023316"/>
    </source>
</evidence>
<dbReference type="GO" id="GO:0009002">
    <property type="term" value="F:serine-type D-Ala-D-Ala carboxypeptidase activity"/>
    <property type="evidence" value="ECO:0007669"/>
    <property type="project" value="InterPro"/>
</dbReference>
<dbReference type="AlphaFoldDB" id="A0A3A1UT48"/>
<dbReference type="InterPro" id="IPR018044">
    <property type="entry name" value="Peptidase_S11"/>
</dbReference>
<feature type="active site" description="Proton acceptor" evidence="7">
    <location>
        <position position="77"/>
    </location>
</feature>
<dbReference type="InterPro" id="IPR012338">
    <property type="entry name" value="Beta-lactam/transpept-like"/>
</dbReference>
<evidence type="ECO:0000256" key="1">
    <source>
        <dbReference type="ARBA" id="ARBA00007164"/>
    </source>
</evidence>
<evidence type="ECO:0000256" key="4">
    <source>
        <dbReference type="ARBA" id="ARBA00022960"/>
    </source>
</evidence>
<keyword evidence="3" id="KW-0378">Hydrolase</keyword>
<keyword evidence="10" id="KW-1133">Transmembrane helix</keyword>
<evidence type="ECO:0000313" key="12">
    <source>
        <dbReference type="EMBL" id="RIX50601.1"/>
    </source>
</evidence>
<dbReference type="RefSeq" id="WP_119601901.1">
    <property type="nucleotide sequence ID" value="NZ_QXQA01000014.1"/>
</dbReference>
<dbReference type="PANTHER" id="PTHR21581">
    <property type="entry name" value="D-ALANYL-D-ALANINE CARBOXYPEPTIDASE"/>
    <property type="match status" value="1"/>
</dbReference>
<dbReference type="GO" id="GO:0006508">
    <property type="term" value="P:proteolysis"/>
    <property type="evidence" value="ECO:0007669"/>
    <property type="project" value="InterPro"/>
</dbReference>
<feature type="active site" description="Acyl-ester intermediate" evidence="7">
    <location>
        <position position="74"/>
    </location>
</feature>
<keyword evidence="4" id="KW-0133">Cell shape</keyword>
<dbReference type="GO" id="GO:0071555">
    <property type="term" value="P:cell wall organization"/>
    <property type="evidence" value="ECO:0007669"/>
    <property type="project" value="UniProtKB-KW"/>
</dbReference>
<dbReference type="Pfam" id="PF00768">
    <property type="entry name" value="Peptidase_S11"/>
    <property type="match status" value="1"/>
</dbReference>
<keyword evidence="12" id="KW-0645">Protease</keyword>
<evidence type="ECO:0000259" key="11">
    <source>
        <dbReference type="Pfam" id="PF00768"/>
    </source>
</evidence>
<reference evidence="12 13" key="1">
    <citation type="submission" date="2018-09" db="EMBL/GenBank/DDBJ databases">
        <title>Paenibacillus aracenensis nov. sp. isolated from a cave in southern Spain.</title>
        <authorList>
            <person name="Jurado V."/>
            <person name="Gutierrez-Patricio S."/>
            <person name="Gonzalez-Pimentel J.L."/>
            <person name="Miller A.Z."/>
            <person name="Laiz L."/>
            <person name="Saiz-Jimenez C."/>
        </authorList>
    </citation>
    <scope>NUCLEOTIDE SEQUENCE [LARGE SCALE GENOMIC DNA]</scope>
    <source>
        <strain evidence="12 13">DSM 22867</strain>
    </source>
</reference>